<dbReference type="PANTHER" id="PTHR11219:SF69">
    <property type="entry name" value="TENEURIN-A"/>
    <property type="match status" value="1"/>
</dbReference>
<dbReference type="STRING" id="29172.A0A0D8XY87"/>
<gene>
    <name evidence="5" type="ORF">DICVIV_05165</name>
</gene>
<evidence type="ECO:0000256" key="3">
    <source>
        <dbReference type="ARBA" id="ARBA00023157"/>
    </source>
</evidence>
<dbReference type="Pfam" id="PF25021">
    <property type="entry name" value="TEN_NHL"/>
    <property type="match status" value="1"/>
</dbReference>
<evidence type="ECO:0000313" key="6">
    <source>
        <dbReference type="Proteomes" id="UP000053766"/>
    </source>
</evidence>
<dbReference type="EMBL" id="KN716258">
    <property type="protein sequence ID" value="KJH48709.1"/>
    <property type="molecule type" value="Genomic_DNA"/>
</dbReference>
<keyword evidence="6" id="KW-1185">Reference proteome</keyword>
<feature type="domain" description="Teneurin NHL" evidence="4">
    <location>
        <begin position="74"/>
        <end position="138"/>
    </location>
</feature>
<accession>A0A0D8XY87</accession>
<evidence type="ECO:0000259" key="4">
    <source>
        <dbReference type="Pfam" id="PF25021"/>
    </source>
</evidence>
<evidence type="ECO:0000256" key="2">
    <source>
        <dbReference type="ARBA" id="ARBA00022737"/>
    </source>
</evidence>
<sequence length="139" mass="15623">MIMANVRIGYEYRGCDRESEIAWINRRVYLEGAKARYLEGGAWSVNIHHYLDIVNGVIEMGNGGRRFIGNTMPLVELLAGTGRRRHLECQNCSGIAKESNLFRPSTLAHGLDGSLYIGDHNLVRRLKPNGQIITVLSLR</sequence>
<proteinExistence type="predicted"/>
<dbReference type="PANTHER" id="PTHR11219">
    <property type="entry name" value="TENEURIN AND N-ACETYLGLUCOSAMINE-1-PHOSPHODIESTER ALPHA-N-ACETYLGLUCOSAMINIDASE"/>
    <property type="match status" value="1"/>
</dbReference>
<name>A0A0D8XY87_DICVI</name>
<evidence type="ECO:0000256" key="1">
    <source>
        <dbReference type="ARBA" id="ARBA00022536"/>
    </source>
</evidence>
<reference evidence="5 6" key="1">
    <citation type="submission" date="2013-11" db="EMBL/GenBank/DDBJ databases">
        <title>Draft genome of the bovine lungworm Dictyocaulus viviparus.</title>
        <authorList>
            <person name="Mitreva M."/>
        </authorList>
    </citation>
    <scope>NUCLEOTIDE SEQUENCE [LARGE SCALE GENOMIC DNA]</scope>
    <source>
        <strain evidence="5 6">HannoverDv2000</strain>
    </source>
</reference>
<evidence type="ECO:0000313" key="5">
    <source>
        <dbReference type="EMBL" id="KJH48709.1"/>
    </source>
</evidence>
<dbReference type="AlphaFoldDB" id="A0A0D8XY87"/>
<dbReference type="GO" id="GO:0008045">
    <property type="term" value="P:motor neuron axon guidance"/>
    <property type="evidence" value="ECO:0007669"/>
    <property type="project" value="TreeGrafter"/>
</dbReference>
<dbReference type="InterPro" id="IPR056822">
    <property type="entry name" value="TEN_NHL"/>
</dbReference>
<protein>
    <recommendedName>
        <fullName evidence="4">Teneurin NHL domain-containing protein</fullName>
    </recommendedName>
</protein>
<dbReference type="Proteomes" id="UP000053766">
    <property type="component" value="Unassembled WGS sequence"/>
</dbReference>
<reference evidence="6" key="2">
    <citation type="journal article" date="2016" name="Sci. Rep.">
        <title>Dictyocaulus viviparus genome, variome and transcriptome elucidate lungworm biology and support future intervention.</title>
        <authorList>
            <person name="McNulty S.N."/>
            <person name="Strube C."/>
            <person name="Rosa B.A."/>
            <person name="Martin J.C."/>
            <person name="Tyagi R."/>
            <person name="Choi Y.J."/>
            <person name="Wang Q."/>
            <person name="Hallsworth Pepin K."/>
            <person name="Zhang X."/>
            <person name="Ozersky P."/>
            <person name="Wilson R.K."/>
            <person name="Sternberg P.W."/>
            <person name="Gasser R.B."/>
            <person name="Mitreva M."/>
        </authorList>
    </citation>
    <scope>NUCLEOTIDE SEQUENCE [LARGE SCALE GENOMIC DNA]</scope>
    <source>
        <strain evidence="6">HannoverDv2000</strain>
    </source>
</reference>
<organism evidence="5 6">
    <name type="scientific">Dictyocaulus viviparus</name>
    <name type="common">Bovine lungworm</name>
    <dbReference type="NCBI Taxonomy" id="29172"/>
    <lineage>
        <taxon>Eukaryota</taxon>
        <taxon>Metazoa</taxon>
        <taxon>Ecdysozoa</taxon>
        <taxon>Nematoda</taxon>
        <taxon>Chromadorea</taxon>
        <taxon>Rhabditida</taxon>
        <taxon>Rhabditina</taxon>
        <taxon>Rhabditomorpha</taxon>
        <taxon>Strongyloidea</taxon>
        <taxon>Metastrongylidae</taxon>
        <taxon>Dictyocaulus</taxon>
    </lineage>
</organism>
<keyword evidence="3" id="KW-1015">Disulfide bond</keyword>
<dbReference type="InterPro" id="IPR051216">
    <property type="entry name" value="Teneurin"/>
</dbReference>
<keyword evidence="2" id="KW-0677">Repeat</keyword>
<dbReference type="OrthoDB" id="5848668at2759"/>
<keyword evidence="1" id="KW-0245">EGF-like domain</keyword>